<accession>A0A3B0XP81</accession>
<sequence>MIVYIKQIICITVVFYLMACEAYRSSDTGITPGMLVSTDNMVLYADNEYSHKKKGFSSPAMVIEQSAEGYRLLQANGQIAWVRSIERFSQASITAERQPVDGTLHPRAFSEETDAHWMSVVGVQKGTLEAVSAERYESTPYYV</sequence>
<gene>
    <name evidence="1" type="ORF">MNBD_GAMMA10-1215</name>
</gene>
<reference evidence="1" key="1">
    <citation type="submission" date="2018-06" db="EMBL/GenBank/DDBJ databases">
        <authorList>
            <person name="Zhirakovskaya E."/>
        </authorList>
    </citation>
    <scope>NUCLEOTIDE SEQUENCE</scope>
</reference>
<feature type="non-terminal residue" evidence="1">
    <location>
        <position position="143"/>
    </location>
</feature>
<name>A0A3B0XP81_9ZZZZ</name>
<protein>
    <submittedName>
        <fullName evidence="1">Uncharacterized protein</fullName>
    </submittedName>
</protein>
<dbReference type="AlphaFoldDB" id="A0A3B0XP81"/>
<dbReference type="EMBL" id="UOFJ01000416">
    <property type="protein sequence ID" value="VAW69361.1"/>
    <property type="molecule type" value="Genomic_DNA"/>
</dbReference>
<evidence type="ECO:0000313" key="1">
    <source>
        <dbReference type="EMBL" id="VAW69361.1"/>
    </source>
</evidence>
<organism evidence="1">
    <name type="scientific">hydrothermal vent metagenome</name>
    <dbReference type="NCBI Taxonomy" id="652676"/>
    <lineage>
        <taxon>unclassified sequences</taxon>
        <taxon>metagenomes</taxon>
        <taxon>ecological metagenomes</taxon>
    </lineage>
</organism>
<proteinExistence type="predicted"/>